<dbReference type="Proteomes" id="UP001472866">
    <property type="component" value="Chromosome 10"/>
</dbReference>
<dbReference type="Gene3D" id="1.25.40.10">
    <property type="entry name" value="Tetratricopeptide repeat domain"/>
    <property type="match status" value="1"/>
</dbReference>
<keyword evidence="2" id="KW-1185">Reference proteome</keyword>
<proteinExistence type="predicted"/>
<sequence>MAGLSFKLVSFPEMANAAASGSVGSNSEEATIAKLLKYGRLEGDPFTALDFLDDAVKRAERMVAASEGGGDGDGGRAFGVLASCLVARGNALLGAQDWDAADADLNRAASMLSSLPEPSTSEQQGQVFSYYEASANCTVCNSRQMALSLAYDGIGHSLSQRGRFEEAVMAFEACSGVLASNASIGLDVEEVPRGWFVAGLRGGPPTMLQRARLNVALAKYGAGDTVGSLSILQETDKGPDPLDKGFPQFWDARAAQVAALFGNGYDGKAELEWQQLCTSHPPPPPSVPKSKVKQYVNRAAQRMLDAERLVTANDCEDYDTGVAIPCDAAGIPGLGGSSSPCALYTAQEVRARLWPPALADALAEFRGAR</sequence>
<protein>
    <submittedName>
        <fullName evidence="1">Uncharacterized protein</fullName>
    </submittedName>
</protein>
<evidence type="ECO:0000313" key="1">
    <source>
        <dbReference type="EMBL" id="WZN64926.1"/>
    </source>
</evidence>
<name>A0AAX4PGC5_9CHLO</name>
<dbReference type="AlphaFoldDB" id="A0AAX4PGC5"/>
<dbReference type="SUPFAM" id="SSF48452">
    <property type="entry name" value="TPR-like"/>
    <property type="match status" value="1"/>
</dbReference>
<reference evidence="1 2" key="1">
    <citation type="submission" date="2024-03" db="EMBL/GenBank/DDBJ databases">
        <title>Complete genome sequence of the green alga Chloropicon roscoffensis RCC1871.</title>
        <authorList>
            <person name="Lemieux C."/>
            <person name="Pombert J.-F."/>
            <person name="Otis C."/>
            <person name="Turmel M."/>
        </authorList>
    </citation>
    <scope>NUCLEOTIDE SEQUENCE [LARGE SCALE GENOMIC DNA]</scope>
    <source>
        <strain evidence="1 2">RCC1871</strain>
    </source>
</reference>
<evidence type="ECO:0000313" key="2">
    <source>
        <dbReference type="Proteomes" id="UP001472866"/>
    </source>
</evidence>
<dbReference type="EMBL" id="CP151510">
    <property type="protein sequence ID" value="WZN64926.1"/>
    <property type="molecule type" value="Genomic_DNA"/>
</dbReference>
<accession>A0AAX4PGC5</accession>
<gene>
    <name evidence="1" type="ORF">HKI87_10g64830</name>
</gene>
<organism evidence="1 2">
    <name type="scientific">Chloropicon roscoffensis</name>
    <dbReference type="NCBI Taxonomy" id="1461544"/>
    <lineage>
        <taxon>Eukaryota</taxon>
        <taxon>Viridiplantae</taxon>
        <taxon>Chlorophyta</taxon>
        <taxon>Chloropicophyceae</taxon>
        <taxon>Chloropicales</taxon>
        <taxon>Chloropicaceae</taxon>
        <taxon>Chloropicon</taxon>
    </lineage>
</organism>
<dbReference type="InterPro" id="IPR011990">
    <property type="entry name" value="TPR-like_helical_dom_sf"/>
</dbReference>